<dbReference type="InterPro" id="IPR023214">
    <property type="entry name" value="HAD_sf"/>
</dbReference>
<dbReference type="InterPro" id="IPR050155">
    <property type="entry name" value="HAD-like_hydrolase_sf"/>
</dbReference>
<evidence type="ECO:0000256" key="3">
    <source>
        <dbReference type="ARBA" id="ARBA00022842"/>
    </source>
</evidence>
<organism evidence="5 6">
    <name type="scientific">Candidatus Aquirickettsiella gammari</name>
    <dbReference type="NCBI Taxonomy" id="2016198"/>
    <lineage>
        <taxon>Bacteria</taxon>
        <taxon>Pseudomonadati</taxon>
        <taxon>Pseudomonadota</taxon>
        <taxon>Gammaproteobacteria</taxon>
        <taxon>Legionellales</taxon>
        <taxon>Coxiellaceae</taxon>
        <taxon>Candidatus Aquirickettsiella</taxon>
    </lineage>
</organism>
<comment type="caution">
    <text evidence="5">The sequence shown here is derived from an EMBL/GenBank/DDBJ whole genome shotgun (WGS) entry which is preliminary data.</text>
</comment>
<dbReference type="EMBL" id="NMOS02000005">
    <property type="protein sequence ID" value="RDH40634.1"/>
    <property type="molecule type" value="Genomic_DNA"/>
</dbReference>
<dbReference type="GO" id="GO:0046872">
    <property type="term" value="F:metal ion binding"/>
    <property type="evidence" value="ECO:0007669"/>
    <property type="project" value="UniProtKB-KW"/>
</dbReference>
<proteinExistence type="predicted"/>
<dbReference type="GO" id="GO:0006281">
    <property type="term" value="P:DNA repair"/>
    <property type="evidence" value="ECO:0007669"/>
    <property type="project" value="TreeGrafter"/>
</dbReference>
<dbReference type="InterPro" id="IPR041492">
    <property type="entry name" value="HAD_2"/>
</dbReference>
<dbReference type="NCBIfam" id="TIGR01509">
    <property type="entry name" value="HAD-SF-IA-v3"/>
    <property type="match status" value="1"/>
</dbReference>
<dbReference type="InterPro" id="IPR036412">
    <property type="entry name" value="HAD-like_sf"/>
</dbReference>
<keyword evidence="1" id="KW-0479">Metal-binding</keyword>
<dbReference type="GO" id="GO:0005829">
    <property type="term" value="C:cytosol"/>
    <property type="evidence" value="ECO:0007669"/>
    <property type="project" value="TreeGrafter"/>
</dbReference>
<dbReference type="SFLD" id="SFLDS00003">
    <property type="entry name" value="Haloacid_Dehalogenase"/>
    <property type="match status" value="1"/>
</dbReference>
<dbReference type="Gene3D" id="1.10.150.240">
    <property type="entry name" value="Putative phosphatase, domain 2"/>
    <property type="match status" value="1"/>
</dbReference>
<dbReference type="SFLD" id="SFLDG01135">
    <property type="entry name" value="C1.5.6:_HAD__Beta-PGM__Phospha"/>
    <property type="match status" value="1"/>
</dbReference>
<dbReference type="PANTHER" id="PTHR43434">
    <property type="entry name" value="PHOSPHOGLYCOLATE PHOSPHATASE"/>
    <property type="match status" value="1"/>
</dbReference>
<dbReference type="NCBIfam" id="TIGR01549">
    <property type="entry name" value="HAD-SF-IA-v1"/>
    <property type="match status" value="1"/>
</dbReference>
<dbReference type="AlphaFoldDB" id="A0A370CJM0"/>
<dbReference type="Gene3D" id="3.40.50.1000">
    <property type="entry name" value="HAD superfamily/HAD-like"/>
    <property type="match status" value="1"/>
</dbReference>
<sequence>MSPSILMHAKIQGILFDLDGTLLDTAGDLAATLNKVLASQQIKPLHFDTIRPAISTGISGLLALGLNIKEQDPAFPSLRQQFINYYKQHIYVYTHLFPGIETLINYLQENKWPWGIVTNKSSALTIDLVKQFPLLNSAKCIIAGDTLKHSKPHPQPLLHACQYLKCTPENCIYIGDAQRDIEAANAAGMYSFIAYYGYIHPKEDVTAWNASAIISSPLDIIERLKRLR</sequence>
<gene>
    <name evidence="5" type="ORF">CFE62_002440</name>
</gene>
<protein>
    <submittedName>
        <fullName evidence="5">HAD family hydrolase</fullName>
    </submittedName>
</protein>
<dbReference type="Pfam" id="PF13419">
    <property type="entry name" value="HAD_2"/>
    <property type="match status" value="1"/>
</dbReference>
<keyword evidence="3" id="KW-0460">Magnesium</keyword>
<reference evidence="5 6" key="2">
    <citation type="journal article" date="2018" name="J. Invertebr. Pathol.">
        <title>'Candidatus Aquirickettsiella gammari' (Gammaproteobacteria: Legionellales: Coxiellaceae): A bacterial pathogen of the freshwater crustacean Gammarus fossarum (Malacostraca: Amphipoda).</title>
        <authorList>
            <person name="Bojko J."/>
            <person name="Dunn A.M."/>
            <person name="Stebbing P.D."/>
            <person name="van Aerle R."/>
            <person name="Bacela-Spychalska K."/>
            <person name="Bean T.P."/>
            <person name="Urrutia A."/>
            <person name="Stentiford G.D."/>
        </authorList>
    </citation>
    <scope>NUCLEOTIDE SEQUENCE [LARGE SCALE GENOMIC DNA]</scope>
    <source>
        <strain evidence="5">RA15029</strain>
    </source>
</reference>
<dbReference type="GO" id="GO:0008967">
    <property type="term" value="F:phosphoglycolate phosphatase activity"/>
    <property type="evidence" value="ECO:0007669"/>
    <property type="project" value="TreeGrafter"/>
</dbReference>
<evidence type="ECO:0000313" key="6">
    <source>
        <dbReference type="Proteomes" id="UP000226429"/>
    </source>
</evidence>
<dbReference type="SUPFAM" id="SSF56784">
    <property type="entry name" value="HAD-like"/>
    <property type="match status" value="1"/>
</dbReference>
<name>A0A370CJM0_9COXI</name>
<dbReference type="Proteomes" id="UP000226429">
    <property type="component" value="Unassembled WGS sequence"/>
</dbReference>
<reference evidence="5 6" key="1">
    <citation type="journal article" date="2017" name="Int. J. Syst. Evol. Microbiol.">
        <title>Aquarickettsiella crustaci n. gen. n. sp. (Gammaproteobacteria: Legionellales: Coxiellaceae); a bacterial pathogen of the freshwater crustacean: Gammarus fossarum (Malacostraca: Amphipoda).</title>
        <authorList>
            <person name="Bojko J."/>
            <person name="Dunn A.M."/>
            <person name="Stebbing P.D."/>
            <person name="Van Aerle R."/>
            <person name="Bacela-Spychalska K."/>
            <person name="Bean T.P."/>
            <person name="Stentiford G.D."/>
        </authorList>
    </citation>
    <scope>NUCLEOTIDE SEQUENCE [LARGE SCALE GENOMIC DNA]</scope>
    <source>
        <strain evidence="5">RA15029</strain>
    </source>
</reference>
<evidence type="ECO:0000313" key="5">
    <source>
        <dbReference type="EMBL" id="RDH40634.1"/>
    </source>
</evidence>
<dbReference type="InterPro" id="IPR023198">
    <property type="entry name" value="PGP-like_dom2"/>
</dbReference>
<evidence type="ECO:0000256" key="2">
    <source>
        <dbReference type="ARBA" id="ARBA00022801"/>
    </source>
</evidence>
<keyword evidence="4" id="KW-0119">Carbohydrate metabolism</keyword>
<dbReference type="SFLD" id="SFLDG01129">
    <property type="entry name" value="C1.5:_HAD__Beta-PGM__Phosphata"/>
    <property type="match status" value="1"/>
</dbReference>
<evidence type="ECO:0000256" key="1">
    <source>
        <dbReference type="ARBA" id="ARBA00022723"/>
    </source>
</evidence>
<keyword evidence="6" id="KW-1185">Reference proteome</keyword>
<evidence type="ECO:0000256" key="4">
    <source>
        <dbReference type="ARBA" id="ARBA00023277"/>
    </source>
</evidence>
<accession>A0A370CJM0</accession>
<dbReference type="PANTHER" id="PTHR43434:SF23">
    <property type="entry name" value="PHOSPHOGLYCOLATE PHOSPHATASE"/>
    <property type="match status" value="1"/>
</dbReference>
<keyword evidence="2 5" id="KW-0378">Hydrolase</keyword>
<dbReference type="InterPro" id="IPR006439">
    <property type="entry name" value="HAD-SF_hydro_IA"/>
</dbReference>